<feature type="compositionally biased region" description="Low complexity" evidence="4">
    <location>
        <begin position="414"/>
        <end position="435"/>
    </location>
</feature>
<dbReference type="InterPro" id="IPR008580">
    <property type="entry name" value="PPPDE_dom"/>
</dbReference>
<feature type="non-terminal residue" evidence="6">
    <location>
        <position position="620"/>
    </location>
</feature>
<accession>A0A9P1G0S2</accession>
<sequence length="620" mass="67169">GTGVLPCHGPRWLRCLVEMAHWSALDLRSMRSLQSQSRSQQRILNSQASLRQRVLASNQASNVVSGQAKAPPENEVDVLSRLSEEELCNLVKSPPALEAGDEQAKLNLLSMDRTPLRSTVSCPEWMLVHIYNLSETFVGANQVLTFSEGLAIGGAFHVGVEVYGAEWSYGVYGVACDPPRAETAHVYECSVFVGATAKDPEQAAEVLFRLCQEWHGRNYDVLSHNCCSFGRRFVEELGVGPMPLWIDRFARTLHGGRDAVRHAGKAIYRGVMEDVPAMAEVARPHVERYVSDASAFAARKRQQASQKLHQVVMHDMPAMIETARPHVEQAAFEVQKAAQQKAQEGYEVMQKVVQEDAPKAMAAAQPYVEQAMNTAMYHGSNAMSSAQEAMQIAAEALHQQLFGEEESSSEDASPEAMEAEQRPMAPMAPMAQAMPTPGSLPRTSDPLPDAAPFRASSLQGSSEAAHLGFTRPLPYAHPTSDPLPNAAPFRASSLQGSSEAGHLGFARPLPYAHPQMLQSPTAAVAPVPQQVAATSQPPRRFISAASAEDARLMVPGLVSDAVRQNQVQWPARMHSATPRPQQVSWMPPLPRPPVPPGPLPMPMSATAMPAPAPAQGSRPG</sequence>
<dbReference type="PANTHER" id="PTHR12378:SF9">
    <property type="entry name" value="OS06G0107000 PROTEIN"/>
    <property type="match status" value="1"/>
</dbReference>
<reference evidence="6" key="1">
    <citation type="submission" date="2022-10" db="EMBL/GenBank/DDBJ databases">
        <authorList>
            <person name="Chen Y."/>
            <person name="Dougan E. K."/>
            <person name="Chan C."/>
            <person name="Rhodes N."/>
            <person name="Thang M."/>
        </authorList>
    </citation>
    <scope>NUCLEOTIDE SEQUENCE</scope>
</reference>
<dbReference type="GO" id="GO:0101005">
    <property type="term" value="F:deubiquitinase activity"/>
    <property type="evidence" value="ECO:0007669"/>
    <property type="project" value="TreeGrafter"/>
</dbReference>
<keyword evidence="3" id="KW-0378">Hydrolase</keyword>
<dbReference type="PROSITE" id="PS51858">
    <property type="entry name" value="PPPDE"/>
    <property type="match status" value="1"/>
</dbReference>
<dbReference type="AlphaFoldDB" id="A0A9P1G0S2"/>
<reference evidence="7" key="2">
    <citation type="submission" date="2024-04" db="EMBL/GenBank/DDBJ databases">
        <authorList>
            <person name="Chen Y."/>
            <person name="Shah S."/>
            <person name="Dougan E. K."/>
            <person name="Thang M."/>
            <person name="Chan C."/>
        </authorList>
    </citation>
    <scope>NUCLEOTIDE SEQUENCE [LARGE SCALE GENOMIC DNA]</scope>
</reference>
<evidence type="ECO:0000256" key="1">
    <source>
        <dbReference type="ARBA" id="ARBA00008140"/>
    </source>
</evidence>
<evidence type="ECO:0000256" key="4">
    <source>
        <dbReference type="SAM" id="MobiDB-lite"/>
    </source>
</evidence>
<keyword evidence="2" id="KW-0645">Protease</keyword>
<evidence type="ECO:0000313" key="6">
    <source>
        <dbReference type="EMBL" id="CAI3995688.1"/>
    </source>
</evidence>
<dbReference type="OrthoDB" id="412286at2759"/>
<evidence type="ECO:0000256" key="3">
    <source>
        <dbReference type="ARBA" id="ARBA00022801"/>
    </source>
</evidence>
<comment type="caution">
    <text evidence="6">The sequence shown here is derived from an EMBL/GenBank/DDBJ whole genome shotgun (WGS) entry which is preliminary data.</text>
</comment>
<dbReference type="PANTHER" id="PTHR12378">
    <property type="entry name" value="DESUMOYLATING ISOPEPTIDASE"/>
    <property type="match status" value="1"/>
</dbReference>
<feature type="compositionally biased region" description="Acidic residues" evidence="4">
    <location>
        <begin position="403"/>
        <end position="413"/>
    </location>
</feature>
<dbReference type="Proteomes" id="UP001152797">
    <property type="component" value="Unassembled WGS sequence"/>
</dbReference>
<dbReference type="InterPro" id="IPR042266">
    <property type="entry name" value="PPPDE_sf"/>
</dbReference>
<evidence type="ECO:0000313" key="7">
    <source>
        <dbReference type="EMBL" id="CAL1149063.1"/>
    </source>
</evidence>
<evidence type="ECO:0000313" key="9">
    <source>
        <dbReference type="Proteomes" id="UP001152797"/>
    </source>
</evidence>
<keyword evidence="9" id="KW-1185">Reference proteome</keyword>
<dbReference type="GO" id="GO:0016579">
    <property type="term" value="P:protein deubiquitination"/>
    <property type="evidence" value="ECO:0007669"/>
    <property type="project" value="TreeGrafter"/>
</dbReference>
<dbReference type="EMBL" id="CAMXCT020002109">
    <property type="protein sequence ID" value="CAL1149063.1"/>
    <property type="molecule type" value="Genomic_DNA"/>
</dbReference>
<name>A0A9P1G0S2_9DINO</name>
<gene>
    <name evidence="6" type="ORF">C1SCF055_LOCUS22219</name>
</gene>
<protein>
    <submittedName>
        <fullName evidence="8">PPPDE domain-containing protein</fullName>
    </submittedName>
</protein>
<organism evidence="6">
    <name type="scientific">Cladocopium goreaui</name>
    <dbReference type="NCBI Taxonomy" id="2562237"/>
    <lineage>
        <taxon>Eukaryota</taxon>
        <taxon>Sar</taxon>
        <taxon>Alveolata</taxon>
        <taxon>Dinophyceae</taxon>
        <taxon>Suessiales</taxon>
        <taxon>Symbiodiniaceae</taxon>
        <taxon>Cladocopium</taxon>
    </lineage>
</organism>
<dbReference type="Gene3D" id="3.90.1720.30">
    <property type="entry name" value="PPPDE domains"/>
    <property type="match status" value="1"/>
</dbReference>
<proteinExistence type="inferred from homology"/>
<dbReference type="GO" id="GO:0006508">
    <property type="term" value="P:proteolysis"/>
    <property type="evidence" value="ECO:0007669"/>
    <property type="project" value="UniProtKB-KW"/>
</dbReference>
<dbReference type="SMART" id="SM01179">
    <property type="entry name" value="DUF862"/>
    <property type="match status" value="1"/>
</dbReference>
<comment type="similarity">
    <text evidence="1">Belongs to the DeSI family.</text>
</comment>
<evidence type="ECO:0000259" key="5">
    <source>
        <dbReference type="PROSITE" id="PS51858"/>
    </source>
</evidence>
<dbReference type="EMBL" id="CAMXCT010002109">
    <property type="protein sequence ID" value="CAI3995688.1"/>
    <property type="molecule type" value="Genomic_DNA"/>
</dbReference>
<feature type="region of interest" description="Disordered" evidence="4">
    <location>
        <begin position="571"/>
        <end position="620"/>
    </location>
</feature>
<dbReference type="EMBL" id="CAMXCT030002109">
    <property type="protein sequence ID" value="CAL4783000.1"/>
    <property type="molecule type" value="Genomic_DNA"/>
</dbReference>
<feature type="compositionally biased region" description="Pro residues" evidence="4">
    <location>
        <begin position="587"/>
        <end position="601"/>
    </location>
</feature>
<feature type="domain" description="PPPDE" evidence="5">
    <location>
        <begin position="124"/>
        <end position="255"/>
    </location>
</feature>
<evidence type="ECO:0000313" key="8">
    <source>
        <dbReference type="EMBL" id="CAL4783000.1"/>
    </source>
</evidence>
<feature type="region of interest" description="Disordered" evidence="4">
    <location>
        <begin position="402"/>
        <end position="495"/>
    </location>
</feature>
<evidence type="ECO:0000256" key="2">
    <source>
        <dbReference type="ARBA" id="ARBA00022670"/>
    </source>
</evidence>
<dbReference type="Pfam" id="PF05903">
    <property type="entry name" value="Peptidase_C97"/>
    <property type="match status" value="1"/>
</dbReference>